<keyword evidence="8" id="KW-0808">Transferase</keyword>
<dbReference type="Gene3D" id="1.10.3810.10">
    <property type="entry name" value="Biosynthetic peptidoglycan transglycosylase-like"/>
    <property type="match status" value="1"/>
</dbReference>
<evidence type="ECO:0000256" key="10">
    <source>
        <dbReference type="ARBA" id="ARBA00022801"/>
    </source>
</evidence>
<sequence length="799" mass="88750">MEHANQCIRLIPRMHKKTGTPKRPRTRRKSAPKKSFRRRLVAWIFIALLLITAGLTLYGFFLAQDIQHRFSGRRWTVPSRIYSDAALLYPGQSVNVEALRNRLKRLQYRPVDRPPREKGEMSFSGTTLRIFLHDIDIPGRTRAGYPVQIQLQKGRIHSIKRLDTSAALKLLELEPEELMLFFGLEREDRQLVSIDEIPLHVIQAVLAAEDARYYDHPGMDIKGILRAVYMDLKHGELRQGGSTITQQLAKNYFLTPEKTFQRKLKEGLLAVTMETMYDKDEILEIYLNEIYFGQKGSVAIHGIGEASWFYFGKPVKAISLPEAAALAGLIRAPNHYSPYKDPERCLERRNSVLQAMHKQGWISEGEAASASDAALETIGYQAYGRTAPYFLDFVVSQLKTLYSPDDLASLGLYIQTTLDTQVQEAAEKALKKGLERIESRHPDLKRSSPEKQVQGAIVVMQPRTGAILAMVGGRHYGNSQFNRITHARRQPGSAFKPFVFLSALDRFTPASLLSNQPKTYTVDGRAWEPKNYAPLEADQVTLRTALAKSVNRASVDLAMQVGLSEVVETAQRFGFSTPLPPYPSLALGAAEVIPLELARAYCAFAGDGILPQPLSLREVIDEGGETLERRHMEISEVTSPAKAYLMTSLLQSVVQDGTARSLPALGISFPAAGKTGTTNDSRDAWFVGFTPDVLAVVWVGFDEGGTLHGTGSSIALPIWADLMRSLPQFATGNWFTTPEGIVTKRICPASGLLALPGACPSPQDEVFLVENAPSATCTLHAPKKKTGILEWFKDVFESL</sequence>
<evidence type="ECO:0000256" key="15">
    <source>
        <dbReference type="ARBA" id="ARBA00023268"/>
    </source>
</evidence>
<dbReference type="InterPro" id="IPR001460">
    <property type="entry name" value="PCN-bd_Tpept"/>
</dbReference>
<evidence type="ECO:0000313" key="23">
    <source>
        <dbReference type="EMBL" id="VBB47361.1"/>
    </source>
</evidence>
<dbReference type="GO" id="GO:0009002">
    <property type="term" value="F:serine-type D-Ala-D-Ala carboxypeptidase activity"/>
    <property type="evidence" value="ECO:0007669"/>
    <property type="project" value="UniProtKB-EC"/>
</dbReference>
<dbReference type="GO" id="GO:0008360">
    <property type="term" value="P:regulation of cell shape"/>
    <property type="evidence" value="ECO:0007669"/>
    <property type="project" value="UniProtKB-KW"/>
</dbReference>
<keyword evidence="7" id="KW-0328">Glycosyltransferase</keyword>
<comment type="catalytic activity">
    <reaction evidence="18">
        <text>[GlcNAc-(1-&gt;4)-Mur2Ac(oyl-L-Ala-gamma-D-Glu-L-Lys-D-Ala-D-Ala)](n)-di-trans,octa-cis-undecaprenyl diphosphate + beta-D-GlcNAc-(1-&gt;4)-Mur2Ac(oyl-L-Ala-gamma-D-Glu-L-Lys-D-Ala-D-Ala)-di-trans,octa-cis-undecaprenyl diphosphate = [GlcNAc-(1-&gt;4)-Mur2Ac(oyl-L-Ala-gamma-D-Glu-L-Lys-D-Ala-D-Ala)](n+1)-di-trans,octa-cis-undecaprenyl diphosphate + di-trans,octa-cis-undecaprenyl diphosphate + H(+)</text>
        <dbReference type="Rhea" id="RHEA:23708"/>
        <dbReference type="Rhea" id="RHEA-COMP:9602"/>
        <dbReference type="Rhea" id="RHEA-COMP:9603"/>
        <dbReference type="ChEBI" id="CHEBI:15378"/>
        <dbReference type="ChEBI" id="CHEBI:58405"/>
        <dbReference type="ChEBI" id="CHEBI:60033"/>
        <dbReference type="ChEBI" id="CHEBI:78435"/>
        <dbReference type="EC" id="2.4.99.28"/>
    </reaction>
</comment>
<feature type="domain" description="Glycosyl transferase family 51" evidence="21">
    <location>
        <begin position="185"/>
        <end position="357"/>
    </location>
</feature>
<keyword evidence="12" id="KW-0573">Peptidoglycan synthesis</keyword>
<dbReference type="Pfam" id="PF14814">
    <property type="entry name" value="UB2H"/>
    <property type="match status" value="1"/>
</dbReference>
<comment type="similarity">
    <text evidence="3">In the C-terminal section; belongs to the transpeptidase family.</text>
</comment>
<gene>
    <name evidence="23" type="ORF">TRIP_B50267</name>
</gene>
<dbReference type="Gene3D" id="3.40.710.10">
    <property type="entry name" value="DD-peptidase/beta-lactamase superfamily"/>
    <property type="match status" value="1"/>
</dbReference>
<dbReference type="GO" id="GO:0016020">
    <property type="term" value="C:membrane"/>
    <property type="evidence" value="ECO:0007669"/>
    <property type="project" value="UniProtKB-SubCell"/>
</dbReference>
<dbReference type="GO" id="GO:0006508">
    <property type="term" value="P:proteolysis"/>
    <property type="evidence" value="ECO:0007669"/>
    <property type="project" value="UniProtKB-KW"/>
</dbReference>
<organism evidence="23">
    <name type="scientific">Uncultured Desulfatiglans sp</name>
    <dbReference type="NCBI Taxonomy" id="1748965"/>
    <lineage>
        <taxon>Bacteria</taxon>
        <taxon>Pseudomonadati</taxon>
        <taxon>Thermodesulfobacteriota</taxon>
        <taxon>Desulfobacteria</taxon>
        <taxon>Desulfatiglandales</taxon>
        <taxon>Desulfatiglandaceae</taxon>
        <taxon>Desulfatiglans</taxon>
        <taxon>environmental samples</taxon>
    </lineage>
</organism>
<dbReference type="UniPathway" id="UPA00219"/>
<dbReference type="SUPFAM" id="SSF56601">
    <property type="entry name" value="beta-lactamase/transpeptidase-like"/>
    <property type="match status" value="1"/>
</dbReference>
<dbReference type="GO" id="GO:0071555">
    <property type="term" value="P:cell wall organization"/>
    <property type="evidence" value="ECO:0007669"/>
    <property type="project" value="UniProtKB-KW"/>
</dbReference>
<feature type="domain" description="Bifunctional transglycosylase second" evidence="22">
    <location>
        <begin position="88"/>
        <end position="173"/>
    </location>
</feature>
<dbReference type="EMBL" id="UPXX01000032">
    <property type="protein sequence ID" value="VBB47361.1"/>
    <property type="molecule type" value="Genomic_DNA"/>
</dbReference>
<dbReference type="InterPro" id="IPR001264">
    <property type="entry name" value="Glyco_trans_51"/>
</dbReference>
<dbReference type="InterPro" id="IPR050396">
    <property type="entry name" value="Glycosyltr_51/Transpeptidase"/>
</dbReference>
<dbReference type="Pfam" id="PF00912">
    <property type="entry name" value="Transgly"/>
    <property type="match status" value="1"/>
</dbReference>
<accession>A0A653AHJ0</accession>
<dbReference type="InterPro" id="IPR023346">
    <property type="entry name" value="Lysozyme-like_dom_sf"/>
</dbReference>
<evidence type="ECO:0000256" key="13">
    <source>
        <dbReference type="ARBA" id="ARBA00022989"/>
    </source>
</evidence>
<evidence type="ECO:0000259" key="22">
    <source>
        <dbReference type="Pfam" id="PF14814"/>
    </source>
</evidence>
<comment type="similarity">
    <text evidence="4">In the N-terminal section; belongs to the glycosyltransferase 51 family.</text>
</comment>
<dbReference type="FunFam" id="1.10.3810.10:FF:000001">
    <property type="entry name" value="Penicillin-binding protein 1A"/>
    <property type="match status" value="1"/>
</dbReference>
<protein>
    <submittedName>
        <fullName evidence="23">Uncharacterized protein</fullName>
    </submittedName>
</protein>
<dbReference type="GO" id="GO:0030288">
    <property type="term" value="C:outer membrane-bounded periplasmic space"/>
    <property type="evidence" value="ECO:0007669"/>
    <property type="project" value="TreeGrafter"/>
</dbReference>
<evidence type="ECO:0000256" key="3">
    <source>
        <dbReference type="ARBA" id="ARBA00007090"/>
    </source>
</evidence>
<evidence type="ECO:0000256" key="2">
    <source>
        <dbReference type="ARBA" id="ARBA00004752"/>
    </source>
</evidence>
<keyword evidence="15" id="KW-0511">Multifunctional enzyme</keyword>
<dbReference type="Gene3D" id="3.30.2060.10">
    <property type="entry name" value="Penicillin-binding protein 1b domain"/>
    <property type="match status" value="1"/>
</dbReference>
<keyword evidence="5" id="KW-0121">Carboxypeptidase</keyword>
<evidence type="ECO:0000256" key="8">
    <source>
        <dbReference type="ARBA" id="ARBA00022679"/>
    </source>
</evidence>
<proteinExistence type="inferred from homology"/>
<dbReference type="GO" id="GO:0009252">
    <property type="term" value="P:peptidoglycan biosynthetic process"/>
    <property type="evidence" value="ECO:0007669"/>
    <property type="project" value="UniProtKB-UniPathway"/>
</dbReference>
<keyword evidence="13 19" id="KW-1133">Transmembrane helix</keyword>
<name>A0A653AHJ0_UNCDX</name>
<evidence type="ECO:0000256" key="1">
    <source>
        <dbReference type="ARBA" id="ARBA00004370"/>
    </source>
</evidence>
<keyword evidence="11" id="KW-0133">Cell shape</keyword>
<evidence type="ECO:0000256" key="11">
    <source>
        <dbReference type="ARBA" id="ARBA00022960"/>
    </source>
</evidence>
<evidence type="ECO:0000256" key="4">
    <source>
        <dbReference type="ARBA" id="ARBA00007739"/>
    </source>
</evidence>
<evidence type="ECO:0000256" key="14">
    <source>
        <dbReference type="ARBA" id="ARBA00023136"/>
    </source>
</evidence>
<evidence type="ECO:0000256" key="19">
    <source>
        <dbReference type="SAM" id="Phobius"/>
    </source>
</evidence>
<feature type="domain" description="Penicillin-binding protein transpeptidase" evidence="20">
    <location>
        <begin position="455"/>
        <end position="723"/>
    </location>
</feature>
<evidence type="ECO:0000259" key="20">
    <source>
        <dbReference type="Pfam" id="PF00905"/>
    </source>
</evidence>
<comment type="pathway">
    <text evidence="2">Cell wall biogenesis; peptidoglycan biosynthesis.</text>
</comment>
<dbReference type="Pfam" id="PF00905">
    <property type="entry name" value="Transpeptidase"/>
    <property type="match status" value="1"/>
</dbReference>
<keyword evidence="16" id="KW-0961">Cell wall biogenesis/degradation</keyword>
<dbReference type="GO" id="GO:0008658">
    <property type="term" value="F:penicillin binding"/>
    <property type="evidence" value="ECO:0007669"/>
    <property type="project" value="InterPro"/>
</dbReference>
<evidence type="ECO:0000256" key="9">
    <source>
        <dbReference type="ARBA" id="ARBA00022692"/>
    </source>
</evidence>
<reference evidence="23" key="1">
    <citation type="submission" date="2018-07" db="EMBL/GenBank/DDBJ databases">
        <authorList>
            <consortium name="Genoscope - CEA"/>
            <person name="William W."/>
        </authorList>
    </citation>
    <scope>NUCLEOTIDE SEQUENCE</scope>
    <source>
        <strain evidence="23">IK1</strain>
    </source>
</reference>
<feature type="transmembrane region" description="Helical" evidence="19">
    <location>
        <begin position="40"/>
        <end position="61"/>
    </location>
</feature>
<dbReference type="NCBIfam" id="TIGR02074">
    <property type="entry name" value="PBP_1a_fam"/>
    <property type="match status" value="1"/>
</dbReference>
<evidence type="ECO:0000256" key="16">
    <source>
        <dbReference type="ARBA" id="ARBA00023316"/>
    </source>
</evidence>
<evidence type="ECO:0000256" key="12">
    <source>
        <dbReference type="ARBA" id="ARBA00022984"/>
    </source>
</evidence>
<evidence type="ECO:0000256" key="18">
    <source>
        <dbReference type="ARBA" id="ARBA00049902"/>
    </source>
</evidence>
<dbReference type="InterPro" id="IPR028166">
    <property type="entry name" value="UB2H"/>
</dbReference>
<evidence type="ECO:0000259" key="21">
    <source>
        <dbReference type="Pfam" id="PF00912"/>
    </source>
</evidence>
<dbReference type="InterPro" id="IPR012338">
    <property type="entry name" value="Beta-lactam/transpept-like"/>
</dbReference>
<dbReference type="GO" id="GO:0008955">
    <property type="term" value="F:peptidoglycan glycosyltransferase activity"/>
    <property type="evidence" value="ECO:0007669"/>
    <property type="project" value="UniProtKB-EC"/>
</dbReference>
<dbReference type="SUPFAM" id="SSF53955">
    <property type="entry name" value="Lysozyme-like"/>
    <property type="match status" value="1"/>
</dbReference>
<dbReference type="PANTHER" id="PTHR32282">
    <property type="entry name" value="BINDING PROTEIN TRANSPEPTIDASE, PUTATIVE-RELATED"/>
    <property type="match status" value="1"/>
</dbReference>
<evidence type="ECO:0000256" key="5">
    <source>
        <dbReference type="ARBA" id="ARBA00022645"/>
    </source>
</evidence>
<dbReference type="InterPro" id="IPR036950">
    <property type="entry name" value="PBP_transglycosylase"/>
</dbReference>
<keyword evidence="10" id="KW-0378">Hydrolase</keyword>
<evidence type="ECO:0000256" key="7">
    <source>
        <dbReference type="ARBA" id="ARBA00022676"/>
    </source>
</evidence>
<evidence type="ECO:0000256" key="17">
    <source>
        <dbReference type="ARBA" id="ARBA00034000"/>
    </source>
</evidence>
<comment type="subcellular location">
    <subcellularLocation>
        <location evidence="1">Membrane</location>
    </subcellularLocation>
</comment>
<keyword evidence="9 19" id="KW-0812">Transmembrane</keyword>
<dbReference type="PANTHER" id="PTHR32282:SF27">
    <property type="entry name" value="PENICILLIN-BINDING PROTEIN 1A"/>
    <property type="match status" value="1"/>
</dbReference>
<keyword evidence="6" id="KW-0645">Protease</keyword>
<dbReference type="AlphaFoldDB" id="A0A653AHJ0"/>
<comment type="catalytic activity">
    <reaction evidence="17">
        <text>Preferential cleavage: (Ac)2-L-Lys-D-Ala-|-D-Ala. Also transpeptidation of peptidyl-alanyl moieties that are N-acyl substituents of D-alanine.</text>
        <dbReference type="EC" id="3.4.16.4"/>
    </reaction>
</comment>
<evidence type="ECO:0000256" key="6">
    <source>
        <dbReference type="ARBA" id="ARBA00022670"/>
    </source>
</evidence>
<keyword evidence="14 19" id="KW-0472">Membrane</keyword>